<dbReference type="Proteomes" id="UP001500393">
    <property type="component" value="Unassembled WGS sequence"/>
</dbReference>
<evidence type="ECO:0000259" key="2">
    <source>
        <dbReference type="Pfam" id="PF01636"/>
    </source>
</evidence>
<dbReference type="InterPro" id="IPR011009">
    <property type="entry name" value="Kinase-like_dom_sf"/>
</dbReference>
<proteinExistence type="inferred from homology"/>
<dbReference type="PANTHER" id="PTHR21064:SF6">
    <property type="entry name" value="AMINOGLYCOSIDE PHOSPHOTRANSFERASE DOMAIN-CONTAINING PROTEIN"/>
    <property type="match status" value="1"/>
</dbReference>
<feature type="domain" description="Aminoglycoside phosphotransferase" evidence="2">
    <location>
        <begin position="37"/>
        <end position="238"/>
    </location>
</feature>
<gene>
    <name evidence="3" type="ORF">GCM10009789_54600</name>
</gene>
<accession>A0ABN2E3U1</accession>
<evidence type="ECO:0000256" key="1">
    <source>
        <dbReference type="ARBA" id="ARBA00038240"/>
    </source>
</evidence>
<name>A0ABN2E3U1_9ACTN</name>
<dbReference type="InterPro" id="IPR050249">
    <property type="entry name" value="Pseudomonas-type_ThrB"/>
</dbReference>
<dbReference type="EMBL" id="BAAAOS010000039">
    <property type="protein sequence ID" value="GAA1593636.1"/>
    <property type="molecule type" value="Genomic_DNA"/>
</dbReference>
<sequence length="299" mass="32898">MIPTLRSLPDPQALGDHLAEVYDVPFTGCTLLRSLVNDVYELAAPDARYILKLYRANHWEVPDILWETGLSAHLIRSGLRVPEVRVLADGAEVGVLDAAEGERPYTLSGHLAGTKPQPPFDDDLYRSFGELVAAFHDSTDDFWSPRPRRRPVVENSPPTAEENLLRDLAGAVRNHLMQYSGQLSRGICHGDVSLDNIFVTDAGLALYDFDLSGEGYRASDFTGVAATPHWPAFLAGYISRRPISEADLAAIPYLAVAGRISNLRFHLIDKPLIGGTESRAEGWADRELDALRQAADDLL</sequence>
<dbReference type="RefSeq" id="WP_344218786.1">
    <property type="nucleotide sequence ID" value="NZ_BAAAOS010000039.1"/>
</dbReference>
<dbReference type="InterPro" id="IPR002575">
    <property type="entry name" value="Aminoglycoside_PTrfase"/>
</dbReference>
<keyword evidence="4" id="KW-1185">Reference proteome</keyword>
<comment type="caution">
    <text evidence="3">The sequence shown here is derived from an EMBL/GenBank/DDBJ whole genome shotgun (WGS) entry which is preliminary data.</text>
</comment>
<organism evidence="3 4">
    <name type="scientific">Kribbella sancticallisti</name>
    <dbReference type="NCBI Taxonomy" id="460087"/>
    <lineage>
        <taxon>Bacteria</taxon>
        <taxon>Bacillati</taxon>
        <taxon>Actinomycetota</taxon>
        <taxon>Actinomycetes</taxon>
        <taxon>Propionibacteriales</taxon>
        <taxon>Kribbellaceae</taxon>
        <taxon>Kribbella</taxon>
    </lineage>
</organism>
<dbReference type="Gene3D" id="3.90.1200.10">
    <property type="match status" value="1"/>
</dbReference>
<dbReference type="Pfam" id="PF01636">
    <property type="entry name" value="APH"/>
    <property type="match status" value="1"/>
</dbReference>
<dbReference type="SUPFAM" id="SSF56112">
    <property type="entry name" value="Protein kinase-like (PK-like)"/>
    <property type="match status" value="1"/>
</dbReference>
<protein>
    <submittedName>
        <fullName evidence="3">Phosphotransferase enzyme family protein</fullName>
    </submittedName>
</protein>
<comment type="similarity">
    <text evidence="1">Belongs to the pseudomonas-type ThrB family.</text>
</comment>
<evidence type="ECO:0000313" key="3">
    <source>
        <dbReference type="EMBL" id="GAA1593636.1"/>
    </source>
</evidence>
<dbReference type="PANTHER" id="PTHR21064">
    <property type="entry name" value="AMINOGLYCOSIDE PHOSPHOTRANSFERASE DOMAIN-CONTAINING PROTEIN-RELATED"/>
    <property type="match status" value="1"/>
</dbReference>
<evidence type="ECO:0000313" key="4">
    <source>
        <dbReference type="Proteomes" id="UP001500393"/>
    </source>
</evidence>
<reference evidence="3 4" key="1">
    <citation type="journal article" date="2019" name="Int. J. Syst. Evol. Microbiol.">
        <title>The Global Catalogue of Microorganisms (GCM) 10K type strain sequencing project: providing services to taxonomists for standard genome sequencing and annotation.</title>
        <authorList>
            <consortium name="The Broad Institute Genomics Platform"/>
            <consortium name="The Broad Institute Genome Sequencing Center for Infectious Disease"/>
            <person name="Wu L."/>
            <person name="Ma J."/>
        </authorList>
    </citation>
    <scope>NUCLEOTIDE SEQUENCE [LARGE SCALE GENOMIC DNA]</scope>
    <source>
        <strain evidence="3 4">JCM 14969</strain>
    </source>
</reference>